<feature type="compositionally biased region" description="Basic residues" evidence="2">
    <location>
        <begin position="588"/>
        <end position="597"/>
    </location>
</feature>
<feature type="compositionally biased region" description="Low complexity" evidence="2">
    <location>
        <begin position="432"/>
        <end position="451"/>
    </location>
</feature>
<sequence length="1695" mass="188820">MSFCPSPCLGELALMGVVLFRALLYSVFTGFAAGDGKFAANRELANVECHNSCAPIYTVSGTIDDTSQNFLLEQDVSDTVNGILNNLSPCTPPGALFFDVSSSPCEAHTFNHAEVSENSFSHQHPPCDSISLCFDPVDKVPQQCASPSKYIPVSAGDEVILFPSDIEVNDLFSSSGKSPKFDFVRLICRQCQRRFFSAGGLENHLYAVHDIHLDSSGDIPPRLDLASDLPTPPEELISSCSNTGPPSCAPFSKIVPATTWATVAAKPAITSSQPWAGQRLGSQSTSFSTRRLPAVKTHKKISFSKKPDEVSHASRNEHHVIHLLEDEFNALHGLASNISATDFDDFKLPRSHSSKPARKTTKESSNKKQSTSSSSRQTVILAPVHSDGLPGPILSCHFCDRDGFPNRKALRYHLFRLHQIPMGRLETRQSVSPPSTASHLPATTSSTSPASGPFPLVRDKDSLFVDFPLCWEVTCPETDCSHSFVCKSWSSVVWSVKKHLRIHHNFPHVKTCLRCGICRAVISKPVKQHSCLQSLELYVPATHCQWRCEPCSITFPSETSLRNHLTGHTRANLRDTAPKLSLPTPSNRKQKRTKRGAHLTSTINEPSTVSDPAAVLAQPVLQEEVQLCSDEVVLGPLGHFLDQLENFAVDQFPPNTFGAFEDLVEDITQAAITHLFPDGPPSSGPSSTSSAINIDDPATCQRLYTRNRRRAVRGIVGNVGEKCKIPLEHDLTPTEVWSILKKAENTAPGPDHLTYHHLRTVDPGAQVLTKIFNICIRFRKVPCLWKRSTTILIPKGGDPELASNWRPIALSNTAYKTFAKCLSARLSNWCERFDVLSPCQKGFMPFDGVLEHNFILQQTIERARSAKRDIYIAWLDVTNAFGALLHRAIFNALRCNGVGEALVRLLEDIYTESFTSILTEEGVSQYIPISSGVKQGCPLSGLLFNITLDPVLREMQGTCNSHQILGFADDLCLVANSPDELQVSLNNIQLLLGKLHLHLNPGKSFSYHLHGATPVGILNTEFFLGANRLTPLMEGEFHRFLGKPVGFNASTDDLAELGVKLARSKLTPWQRLDALKSFFYPCLQFPMRTAQFPKEDWARVDKVLKKDIKDTLNLPIEASNEYIYGQRRLGCCGIPIAAEESDINLVDTAFKLLTSRDDICAREAFSSLVSTVQKRLGRLPDDDTLSAFLSGEVEGEFSTTSNRYSNTWTVARVASRRLGITWTFEDSKNQGKSIGVVSLSPSSSHFISNGAYTRLADWRFVHRARLNLVPLYGAKPWLQDVDKRCRRCGFQQESLAHVINHCPSFSHAWQLRHNAIVDRLHNALTTKGEILSANTAVLGTSIRPDLVFKKGREIFLIDVTCPFENRKTIFDSARARKLAHCERLIPLYQAQGLQPQVVPILVGALGSWDPQNDTFLRRFMSRSYLNTFRRLCVSDTIKWSRDIYVEFLTGHKQYSPSEDIHTEPTDLADIYSPAESQFVSPVVVRECCLHGVCTHRRRTEQLTLAVSTSYEMWKNIENAFNSANWQILKYKISKLRIPEYLKRMLYSFQEDRKVSLGDVEHTYNKGIPQGSCLDPILWNIFINDILELDLGQDAHIQAFAKKTKAHVGVAGNVLADSYAKQATLKEDIDFHLNSTFKSIKKAAHNAIKIAWQQQWTTSVKGRAVHVLCPKVNFNRLHGNYFINQIITGHGAIAIY</sequence>
<name>A0AAV4UYU7_9ARAC</name>
<feature type="transmembrane region" description="Helical" evidence="3">
    <location>
        <begin position="12"/>
        <end position="33"/>
    </location>
</feature>
<comment type="caution">
    <text evidence="6">The sequence shown here is derived from an EMBL/GenBank/DDBJ whole genome shotgun (WGS) entry which is preliminary data.</text>
</comment>
<dbReference type="PANTHER" id="PTHR19446">
    <property type="entry name" value="REVERSE TRANSCRIPTASES"/>
    <property type="match status" value="1"/>
</dbReference>
<evidence type="ECO:0000259" key="4">
    <source>
        <dbReference type="PROSITE" id="PS50157"/>
    </source>
</evidence>
<keyword evidence="7" id="KW-1185">Reference proteome</keyword>
<feature type="domain" description="C2H2-type" evidence="4">
    <location>
        <begin position="186"/>
        <end position="209"/>
    </location>
</feature>
<dbReference type="Proteomes" id="UP001054837">
    <property type="component" value="Unassembled WGS sequence"/>
</dbReference>
<keyword evidence="3" id="KW-1133">Transmembrane helix</keyword>
<dbReference type="PROSITE" id="PS50878">
    <property type="entry name" value="RT_POL"/>
    <property type="match status" value="1"/>
</dbReference>
<keyword evidence="1" id="KW-0862">Zinc</keyword>
<dbReference type="PROSITE" id="PS00028">
    <property type="entry name" value="ZINC_FINGER_C2H2_1"/>
    <property type="match status" value="2"/>
</dbReference>
<feature type="domain" description="C2H2-type" evidence="4">
    <location>
        <begin position="546"/>
        <end position="573"/>
    </location>
</feature>
<evidence type="ECO:0000313" key="7">
    <source>
        <dbReference type="Proteomes" id="UP001054837"/>
    </source>
</evidence>
<organism evidence="6 7">
    <name type="scientific">Caerostris darwini</name>
    <dbReference type="NCBI Taxonomy" id="1538125"/>
    <lineage>
        <taxon>Eukaryota</taxon>
        <taxon>Metazoa</taxon>
        <taxon>Ecdysozoa</taxon>
        <taxon>Arthropoda</taxon>
        <taxon>Chelicerata</taxon>
        <taxon>Arachnida</taxon>
        <taxon>Araneae</taxon>
        <taxon>Araneomorphae</taxon>
        <taxon>Entelegynae</taxon>
        <taxon>Araneoidea</taxon>
        <taxon>Araneidae</taxon>
        <taxon>Caerostris</taxon>
    </lineage>
</organism>
<dbReference type="Pfam" id="PF12874">
    <property type="entry name" value="zf-met"/>
    <property type="match status" value="1"/>
</dbReference>
<feature type="compositionally biased region" description="Polar residues" evidence="2">
    <location>
        <begin position="274"/>
        <end position="289"/>
    </location>
</feature>
<dbReference type="GO" id="GO:0008270">
    <property type="term" value="F:zinc ion binding"/>
    <property type="evidence" value="ECO:0007669"/>
    <property type="project" value="UniProtKB-KW"/>
</dbReference>
<accession>A0AAV4UYU7</accession>
<dbReference type="InterPro" id="IPR043502">
    <property type="entry name" value="DNA/RNA_pol_sf"/>
</dbReference>
<feature type="compositionally biased region" description="Low complexity" evidence="2">
    <location>
        <begin position="367"/>
        <end position="378"/>
    </location>
</feature>
<protein>
    <submittedName>
        <fullName evidence="6">Retrovirus-related Pol polyprotein from type-1 retrotransposable element R2</fullName>
    </submittedName>
</protein>
<dbReference type="PROSITE" id="PS50157">
    <property type="entry name" value="ZINC_FINGER_C2H2_2"/>
    <property type="match status" value="2"/>
</dbReference>
<evidence type="ECO:0000259" key="5">
    <source>
        <dbReference type="PROSITE" id="PS50878"/>
    </source>
</evidence>
<dbReference type="SMART" id="SM00355">
    <property type="entry name" value="ZnF_C2H2"/>
    <property type="match status" value="4"/>
</dbReference>
<feature type="region of interest" description="Disordered" evidence="2">
    <location>
        <begin position="274"/>
        <end position="293"/>
    </location>
</feature>
<dbReference type="SUPFAM" id="SSF56672">
    <property type="entry name" value="DNA/RNA polymerases"/>
    <property type="match status" value="1"/>
</dbReference>
<dbReference type="EMBL" id="BPLQ01012095">
    <property type="protein sequence ID" value="GIY62520.1"/>
    <property type="molecule type" value="Genomic_DNA"/>
</dbReference>
<dbReference type="Pfam" id="PF00078">
    <property type="entry name" value="RVT_1"/>
    <property type="match status" value="1"/>
</dbReference>
<proteinExistence type="predicted"/>
<keyword evidence="1" id="KW-0863">Zinc-finger</keyword>
<dbReference type="CDD" id="cd01650">
    <property type="entry name" value="RT_nLTR_like"/>
    <property type="match status" value="1"/>
</dbReference>
<feature type="region of interest" description="Disordered" evidence="2">
    <location>
        <begin position="426"/>
        <end position="454"/>
    </location>
</feature>
<evidence type="ECO:0000256" key="1">
    <source>
        <dbReference type="PROSITE-ProRule" id="PRU00042"/>
    </source>
</evidence>
<keyword evidence="3" id="KW-0812">Transmembrane</keyword>
<feature type="region of interest" description="Disordered" evidence="2">
    <location>
        <begin position="345"/>
        <end position="379"/>
    </location>
</feature>
<gene>
    <name evidence="6" type="ORF">CDAR_495371</name>
</gene>
<dbReference type="InterPro" id="IPR000477">
    <property type="entry name" value="RT_dom"/>
</dbReference>
<feature type="domain" description="Reverse transcriptase" evidence="5">
    <location>
        <begin position="774"/>
        <end position="1045"/>
    </location>
</feature>
<feature type="compositionally biased region" description="Basic residues" evidence="2">
    <location>
        <begin position="349"/>
        <end position="359"/>
    </location>
</feature>
<dbReference type="InterPro" id="IPR013087">
    <property type="entry name" value="Znf_C2H2_type"/>
</dbReference>
<reference evidence="6 7" key="1">
    <citation type="submission" date="2021-06" db="EMBL/GenBank/DDBJ databases">
        <title>Caerostris darwini draft genome.</title>
        <authorList>
            <person name="Kono N."/>
            <person name="Arakawa K."/>
        </authorList>
    </citation>
    <scope>NUCLEOTIDE SEQUENCE [LARGE SCALE GENOMIC DNA]</scope>
</reference>
<evidence type="ECO:0000313" key="6">
    <source>
        <dbReference type="EMBL" id="GIY62520.1"/>
    </source>
</evidence>
<evidence type="ECO:0000256" key="2">
    <source>
        <dbReference type="SAM" id="MobiDB-lite"/>
    </source>
</evidence>
<evidence type="ECO:0000256" key="3">
    <source>
        <dbReference type="SAM" id="Phobius"/>
    </source>
</evidence>
<feature type="region of interest" description="Disordered" evidence="2">
    <location>
        <begin position="576"/>
        <end position="597"/>
    </location>
</feature>
<dbReference type="GO" id="GO:0071897">
    <property type="term" value="P:DNA biosynthetic process"/>
    <property type="evidence" value="ECO:0007669"/>
    <property type="project" value="UniProtKB-ARBA"/>
</dbReference>
<keyword evidence="3" id="KW-0472">Membrane</keyword>
<keyword evidence="1" id="KW-0479">Metal-binding</keyword>